<dbReference type="InterPro" id="IPR036410">
    <property type="entry name" value="HSP_DnaJ_Cys-rich_dom_sf"/>
</dbReference>
<dbReference type="PANTHER" id="PTHR24078">
    <property type="entry name" value="DNAJ HOMOLOG SUBFAMILY C MEMBER"/>
    <property type="match status" value="1"/>
</dbReference>
<keyword evidence="4" id="KW-1185">Reference proteome</keyword>
<protein>
    <recommendedName>
        <fullName evidence="2">Chaperone DnaJ C-terminal domain-containing protein</fullName>
    </recommendedName>
</protein>
<dbReference type="OrthoDB" id="550424at2759"/>
<dbReference type="InterPro" id="IPR051339">
    <property type="entry name" value="DnaJ_subfamily_B"/>
</dbReference>
<dbReference type="Proteomes" id="UP000008312">
    <property type="component" value="Unassembled WGS sequence"/>
</dbReference>
<feature type="domain" description="Chaperone DnaJ C-terminal" evidence="2">
    <location>
        <begin position="20"/>
        <end position="247"/>
    </location>
</feature>
<dbReference type="GO" id="GO:0005829">
    <property type="term" value="C:cytosol"/>
    <property type="evidence" value="ECO:0007669"/>
    <property type="project" value="TreeGrafter"/>
</dbReference>
<evidence type="ECO:0000313" key="3">
    <source>
        <dbReference type="EMBL" id="CBK24559.2"/>
    </source>
</evidence>
<dbReference type="AlphaFoldDB" id="D8M920"/>
<organism evidence="3">
    <name type="scientific">Blastocystis hominis</name>
    <dbReference type="NCBI Taxonomy" id="12968"/>
    <lineage>
        <taxon>Eukaryota</taxon>
        <taxon>Sar</taxon>
        <taxon>Stramenopiles</taxon>
        <taxon>Bigyra</taxon>
        <taxon>Opalozoa</taxon>
        <taxon>Opalinata</taxon>
        <taxon>Blastocystidae</taxon>
        <taxon>Blastocystis</taxon>
    </lineage>
</organism>
<evidence type="ECO:0000256" key="1">
    <source>
        <dbReference type="ARBA" id="ARBA00023186"/>
    </source>
</evidence>
<reference evidence="3" key="1">
    <citation type="submission" date="2010-02" db="EMBL/GenBank/DDBJ databases">
        <title>Sequencing and annotation of the Blastocystis hominis genome.</title>
        <authorList>
            <person name="Wincker P."/>
        </authorList>
    </citation>
    <scope>NUCLEOTIDE SEQUENCE</scope>
    <source>
        <strain evidence="3">Singapore isolate B</strain>
    </source>
</reference>
<dbReference type="SUPFAM" id="SSF49493">
    <property type="entry name" value="HSP40/DnaJ peptide-binding domain"/>
    <property type="match status" value="1"/>
</dbReference>
<name>D8M920_BLAHO</name>
<dbReference type="InterPro" id="IPR002939">
    <property type="entry name" value="DnaJ_C"/>
</dbReference>
<dbReference type="InterPro" id="IPR008971">
    <property type="entry name" value="HSP40/DnaJ_pept-bd"/>
</dbReference>
<evidence type="ECO:0000259" key="2">
    <source>
        <dbReference type="Pfam" id="PF01556"/>
    </source>
</evidence>
<dbReference type="GO" id="GO:0051087">
    <property type="term" value="F:protein-folding chaperone binding"/>
    <property type="evidence" value="ECO:0007669"/>
    <property type="project" value="TreeGrafter"/>
</dbReference>
<proteinExistence type="predicted"/>
<dbReference type="Gene3D" id="2.10.230.10">
    <property type="entry name" value="Heat shock protein DnaJ, cysteine-rich domain"/>
    <property type="match status" value="1"/>
</dbReference>
<sequence>MDLHTSLFDLFSLHSPVEQIELPLTLEQIDSGLQTNVSTLIDFMTLRFPFTSMNLVLLATDMERNSARVPAVQALEFSVHPSVICSFSLIWLPCSCPRCGGTGAIAEAVCSVCHGNGMVRTEAELPVRIPAGVPNGWGAMSETRGVRVRVRVKEKEHERFKRMGNDVVWRVKLPLKQALLGTRVEVEDLRNQTHTVVLKAGSVQPFGEVRVKGAGIRKMAQFSVEGVLDKALRRSGDLVIVTEVEFPDRLTEKQREAIQKLF</sequence>
<dbReference type="Gene3D" id="2.60.260.20">
    <property type="entry name" value="Urease metallochaperone UreE, N-terminal domain"/>
    <property type="match status" value="2"/>
</dbReference>
<accession>D8M920</accession>
<dbReference type="EMBL" id="FN668688">
    <property type="protein sequence ID" value="CBK24559.2"/>
    <property type="molecule type" value="Genomic_DNA"/>
</dbReference>
<gene>
    <name evidence="3" type="ORF">GSBLH_T00006793001</name>
</gene>
<keyword evidence="1" id="KW-0143">Chaperone</keyword>
<dbReference type="Pfam" id="PF01556">
    <property type="entry name" value="DnaJ_C"/>
    <property type="match status" value="1"/>
</dbReference>
<dbReference type="RefSeq" id="XP_012898607.1">
    <property type="nucleotide sequence ID" value="XM_013043153.1"/>
</dbReference>
<evidence type="ECO:0000313" key="4">
    <source>
        <dbReference type="Proteomes" id="UP000008312"/>
    </source>
</evidence>
<dbReference type="InParanoid" id="D8M920"/>
<dbReference type="SUPFAM" id="SSF57938">
    <property type="entry name" value="DnaJ/Hsp40 cysteine-rich domain"/>
    <property type="match status" value="1"/>
</dbReference>
<dbReference type="GO" id="GO:0006457">
    <property type="term" value="P:protein folding"/>
    <property type="evidence" value="ECO:0007669"/>
    <property type="project" value="InterPro"/>
</dbReference>
<dbReference type="GO" id="GO:0051082">
    <property type="term" value="F:unfolded protein binding"/>
    <property type="evidence" value="ECO:0007669"/>
    <property type="project" value="InterPro"/>
</dbReference>
<dbReference type="PANTHER" id="PTHR24078:SF553">
    <property type="entry name" value="DNAJ HOMOLOG SUBFAMILY B MEMBER 5"/>
    <property type="match status" value="1"/>
</dbReference>
<dbReference type="GeneID" id="24922917"/>